<reference evidence="3" key="1">
    <citation type="submission" date="2021-01" db="EMBL/GenBank/DDBJ databases">
        <authorList>
            <person name="Zhong Y.L."/>
        </authorList>
    </citation>
    <scope>NUCLEOTIDE SEQUENCE</scope>
    <source>
        <strain evidence="3">KCTC 23302</strain>
    </source>
</reference>
<feature type="transmembrane region" description="Helical" evidence="1">
    <location>
        <begin position="50"/>
        <end position="68"/>
    </location>
</feature>
<sequence length="351" mass="41597">MNWLKTYNTWTRERIGRHLLYWSFWSVLYILTNYFTVYDRTIWQCICHELLVLPIKMGCAYFIAYFLMPKYLYKKLYLKFIITTTITAGIFGWMLLLLYFEIIYPTILSKTGYYTDHASFIYKGIELIYITSLVLGIKFFQNFLQERQRNQTLLQEKIEAELRFLKNQVQPHFLFNTLNNIYGMVLSNNKSAGESIIKLSEILGYLLYDSDVELILIASEIDNLENFIELERLRYDRKLDFTYQKSVIPFDVYISPLILLPFVENAFKHGPAKEEGKSIIDLKIEIVEDTLNFTIRNTYNELSIDSNLKSGIGLKNITKRLKLIYPERHELHIERGEMFEVNLKITLSESV</sequence>
<dbReference type="InterPro" id="IPR050640">
    <property type="entry name" value="Bact_2-comp_sensor_kinase"/>
</dbReference>
<keyword evidence="1" id="KW-1133">Transmembrane helix</keyword>
<evidence type="ECO:0000313" key="4">
    <source>
        <dbReference type="Proteomes" id="UP000651057"/>
    </source>
</evidence>
<keyword evidence="1" id="KW-0812">Transmembrane</keyword>
<keyword evidence="3" id="KW-0418">Kinase</keyword>
<protein>
    <submittedName>
        <fullName evidence="3">Histidine kinase</fullName>
    </submittedName>
</protein>
<dbReference type="PANTHER" id="PTHR34220:SF7">
    <property type="entry name" value="SENSOR HISTIDINE KINASE YPDA"/>
    <property type="match status" value="1"/>
</dbReference>
<feature type="transmembrane region" description="Helical" evidence="1">
    <location>
        <begin position="120"/>
        <end position="140"/>
    </location>
</feature>
<dbReference type="Proteomes" id="UP000651057">
    <property type="component" value="Unassembled WGS sequence"/>
</dbReference>
<keyword evidence="3" id="KW-0808">Transferase</keyword>
<feature type="transmembrane region" description="Helical" evidence="1">
    <location>
        <begin position="80"/>
        <end position="100"/>
    </location>
</feature>
<organism evidence="3 4">
    <name type="scientific">Aquimarina mytili</name>
    <dbReference type="NCBI Taxonomy" id="874423"/>
    <lineage>
        <taxon>Bacteria</taxon>
        <taxon>Pseudomonadati</taxon>
        <taxon>Bacteroidota</taxon>
        <taxon>Flavobacteriia</taxon>
        <taxon>Flavobacteriales</taxon>
        <taxon>Flavobacteriaceae</taxon>
        <taxon>Aquimarina</taxon>
    </lineage>
</organism>
<dbReference type="PANTHER" id="PTHR34220">
    <property type="entry name" value="SENSOR HISTIDINE KINASE YPDA"/>
    <property type="match status" value="1"/>
</dbReference>
<keyword evidence="4" id="KW-1185">Reference proteome</keyword>
<dbReference type="RefSeq" id="WP_201923760.1">
    <property type="nucleotide sequence ID" value="NZ_BAABAX010000012.1"/>
</dbReference>
<dbReference type="Gene3D" id="3.30.565.10">
    <property type="entry name" value="Histidine kinase-like ATPase, C-terminal domain"/>
    <property type="match status" value="1"/>
</dbReference>
<keyword evidence="1" id="KW-0472">Membrane</keyword>
<feature type="domain" description="Signal transduction histidine kinase internal region" evidence="2">
    <location>
        <begin position="160"/>
        <end position="239"/>
    </location>
</feature>
<accession>A0A936ZUD2</accession>
<evidence type="ECO:0000259" key="2">
    <source>
        <dbReference type="Pfam" id="PF06580"/>
    </source>
</evidence>
<name>A0A936ZUD2_9FLAO</name>
<evidence type="ECO:0000313" key="3">
    <source>
        <dbReference type="EMBL" id="MBL0685547.1"/>
    </source>
</evidence>
<dbReference type="AlphaFoldDB" id="A0A936ZUD2"/>
<dbReference type="GO" id="GO:0016020">
    <property type="term" value="C:membrane"/>
    <property type="evidence" value="ECO:0007669"/>
    <property type="project" value="InterPro"/>
</dbReference>
<evidence type="ECO:0000256" key="1">
    <source>
        <dbReference type="SAM" id="Phobius"/>
    </source>
</evidence>
<feature type="transmembrane region" description="Helical" evidence="1">
    <location>
        <begin position="20"/>
        <end position="38"/>
    </location>
</feature>
<dbReference type="EMBL" id="JAERQJ010000009">
    <property type="protein sequence ID" value="MBL0685547.1"/>
    <property type="molecule type" value="Genomic_DNA"/>
</dbReference>
<gene>
    <name evidence="3" type="ORF">JJQ60_18575</name>
</gene>
<dbReference type="InterPro" id="IPR010559">
    <property type="entry name" value="Sig_transdc_His_kin_internal"/>
</dbReference>
<dbReference type="Pfam" id="PF06580">
    <property type="entry name" value="His_kinase"/>
    <property type="match status" value="1"/>
</dbReference>
<dbReference type="GO" id="GO:0000155">
    <property type="term" value="F:phosphorelay sensor kinase activity"/>
    <property type="evidence" value="ECO:0007669"/>
    <property type="project" value="InterPro"/>
</dbReference>
<comment type="caution">
    <text evidence="3">The sequence shown here is derived from an EMBL/GenBank/DDBJ whole genome shotgun (WGS) entry which is preliminary data.</text>
</comment>
<dbReference type="InterPro" id="IPR036890">
    <property type="entry name" value="HATPase_C_sf"/>
</dbReference>
<proteinExistence type="predicted"/>